<proteinExistence type="predicted"/>
<sequence length="68" mass="8101">MAKKSNILQKVIEDITKEEKNKINLFVEYIMTLYDDNYGLNGNTNYLANKYDDILKFYEERIGNENED</sequence>
<dbReference type="RefSeq" id="WP_022588855.1">
    <property type="nucleotide sequence ID" value="NZ_DOLB01000079.1"/>
</dbReference>
<protein>
    <submittedName>
        <fullName evidence="1">Uncharacterized protein</fullName>
    </submittedName>
</protein>
<organism evidence="1 2">
    <name type="scientific">Caldanaerobacter subterraneus</name>
    <dbReference type="NCBI Taxonomy" id="911092"/>
    <lineage>
        <taxon>Bacteria</taxon>
        <taxon>Bacillati</taxon>
        <taxon>Bacillota</taxon>
        <taxon>Clostridia</taxon>
        <taxon>Thermoanaerobacterales</taxon>
        <taxon>Thermoanaerobacteraceae</taxon>
        <taxon>Caldanaerobacter</taxon>
    </lineage>
</organism>
<dbReference type="EMBL" id="DOLB01000079">
    <property type="protein sequence ID" value="HBT49096.1"/>
    <property type="molecule type" value="Genomic_DNA"/>
</dbReference>
<dbReference type="AlphaFoldDB" id="A0A357VLM2"/>
<reference evidence="1 2" key="1">
    <citation type="journal article" date="2018" name="Nat. Biotechnol.">
        <title>A standardized bacterial taxonomy based on genome phylogeny substantially revises the tree of life.</title>
        <authorList>
            <person name="Parks D.H."/>
            <person name="Chuvochina M."/>
            <person name="Waite D.W."/>
            <person name="Rinke C."/>
            <person name="Skarshewski A."/>
            <person name="Chaumeil P.A."/>
            <person name="Hugenholtz P."/>
        </authorList>
    </citation>
    <scope>NUCLEOTIDE SEQUENCE [LARGE SCALE GENOMIC DNA]</scope>
    <source>
        <strain evidence="1">UBA12544</strain>
    </source>
</reference>
<dbReference type="Proteomes" id="UP000264445">
    <property type="component" value="Unassembled WGS sequence"/>
</dbReference>
<evidence type="ECO:0000313" key="2">
    <source>
        <dbReference type="Proteomes" id="UP000264445"/>
    </source>
</evidence>
<accession>A0A357VLM2</accession>
<comment type="caution">
    <text evidence="1">The sequence shown here is derived from an EMBL/GenBank/DDBJ whole genome shotgun (WGS) entry which is preliminary data.</text>
</comment>
<name>A0A357VLM2_9THEO</name>
<gene>
    <name evidence="1" type="ORF">DEA61_04510</name>
</gene>
<evidence type="ECO:0000313" key="1">
    <source>
        <dbReference type="EMBL" id="HBT49096.1"/>
    </source>
</evidence>